<keyword evidence="3" id="KW-1185">Reference proteome</keyword>
<dbReference type="SMART" id="SM00028">
    <property type="entry name" value="TPR"/>
    <property type="match status" value="3"/>
</dbReference>
<evidence type="ECO:0008006" key="4">
    <source>
        <dbReference type="Google" id="ProtNLM"/>
    </source>
</evidence>
<dbReference type="PROSITE" id="PS50005">
    <property type="entry name" value="TPR"/>
    <property type="match status" value="1"/>
</dbReference>
<keyword evidence="1" id="KW-0802">TPR repeat</keyword>
<dbReference type="AlphaFoldDB" id="A0A7X2ZBF9"/>
<protein>
    <recommendedName>
        <fullName evidence="4">Tetratricopeptide repeat protein</fullName>
    </recommendedName>
</protein>
<reference evidence="2 3" key="1">
    <citation type="submission" date="2019-11" db="EMBL/GenBank/DDBJ databases">
        <title>Draft genome sequences of five Paenibacillus species of dairy origin.</title>
        <authorList>
            <person name="Olajide A.M."/>
            <person name="Chen S."/>
            <person name="Lapointe G."/>
        </authorList>
    </citation>
    <scope>NUCLEOTIDE SEQUENCE [LARGE SCALE GENOMIC DNA]</scope>
    <source>
        <strain evidence="2 3">2CS3</strain>
    </source>
</reference>
<evidence type="ECO:0000313" key="2">
    <source>
        <dbReference type="EMBL" id="MUG71762.1"/>
    </source>
</evidence>
<feature type="repeat" description="TPR" evidence="1">
    <location>
        <begin position="154"/>
        <end position="187"/>
    </location>
</feature>
<sequence length="218" mass="24977">MFKHLFASMNEMLDEVMSEYPSSTAVKRKHLKEKLRALKAMSDSCIEEWLLFEEKLGQMMQATGMVSLLDSADPLDPEFAAKRSDLFVRGQGFYKLHMYSEAIDQFAELLHNQPDFTLARIYLAMSYFHQGHTEDSYSHFQFLSQLTENLKLKAISLNAMGCIQVKQNNLEKACELFNLAYRTDPSSVEPLIDLGVCREKQGGLHFTFSQSRRSGQPL</sequence>
<proteinExistence type="predicted"/>
<dbReference type="InterPro" id="IPR019734">
    <property type="entry name" value="TPR_rpt"/>
</dbReference>
<dbReference type="SUPFAM" id="SSF48452">
    <property type="entry name" value="TPR-like"/>
    <property type="match status" value="1"/>
</dbReference>
<comment type="caution">
    <text evidence="2">The sequence shown here is derived from an EMBL/GenBank/DDBJ whole genome shotgun (WGS) entry which is preliminary data.</text>
</comment>
<dbReference type="InterPro" id="IPR011990">
    <property type="entry name" value="TPR-like_helical_dom_sf"/>
</dbReference>
<evidence type="ECO:0000313" key="3">
    <source>
        <dbReference type="Proteomes" id="UP000450917"/>
    </source>
</evidence>
<evidence type="ECO:0000256" key="1">
    <source>
        <dbReference type="PROSITE-ProRule" id="PRU00339"/>
    </source>
</evidence>
<gene>
    <name evidence="2" type="ORF">GNP93_13885</name>
</gene>
<name>A0A7X2ZBF9_9BACL</name>
<organism evidence="2 3">
    <name type="scientific">Paenibacillus validus</name>
    <dbReference type="NCBI Taxonomy" id="44253"/>
    <lineage>
        <taxon>Bacteria</taxon>
        <taxon>Bacillati</taxon>
        <taxon>Bacillota</taxon>
        <taxon>Bacilli</taxon>
        <taxon>Bacillales</taxon>
        <taxon>Paenibacillaceae</taxon>
        <taxon>Paenibacillus</taxon>
    </lineage>
</organism>
<dbReference type="RefSeq" id="WP_155614856.1">
    <property type="nucleotide sequence ID" value="NZ_WNZX01000010.1"/>
</dbReference>
<accession>A0A7X2ZBF9</accession>
<dbReference type="Proteomes" id="UP000450917">
    <property type="component" value="Unassembled WGS sequence"/>
</dbReference>
<dbReference type="EMBL" id="WNZX01000010">
    <property type="protein sequence ID" value="MUG71762.1"/>
    <property type="molecule type" value="Genomic_DNA"/>
</dbReference>
<dbReference type="Gene3D" id="1.25.40.10">
    <property type="entry name" value="Tetratricopeptide repeat domain"/>
    <property type="match status" value="1"/>
</dbReference>